<accession>A0A6A6RV91</accession>
<feature type="compositionally biased region" description="Polar residues" evidence="1">
    <location>
        <begin position="43"/>
        <end position="65"/>
    </location>
</feature>
<feature type="compositionally biased region" description="Basic and acidic residues" evidence="1">
    <location>
        <begin position="68"/>
        <end position="77"/>
    </location>
</feature>
<keyword evidence="3" id="KW-1185">Reference proteome</keyword>
<feature type="compositionally biased region" description="Basic residues" evidence="1">
    <location>
        <begin position="150"/>
        <end position="162"/>
    </location>
</feature>
<gene>
    <name evidence="2" type="ORF">P280DRAFT_471832</name>
</gene>
<reference evidence="2" key="1">
    <citation type="journal article" date="2020" name="Stud. Mycol.">
        <title>101 Dothideomycetes genomes: a test case for predicting lifestyles and emergence of pathogens.</title>
        <authorList>
            <person name="Haridas S."/>
            <person name="Albert R."/>
            <person name="Binder M."/>
            <person name="Bloem J."/>
            <person name="Labutti K."/>
            <person name="Salamov A."/>
            <person name="Andreopoulos B."/>
            <person name="Baker S."/>
            <person name="Barry K."/>
            <person name="Bills G."/>
            <person name="Bluhm B."/>
            <person name="Cannon C."/>
            <person name="Castanera R."/>
            <person name="Culley D."/>
            <person name="Daum C."/>
            <person name="Ezra D."/>
            <person name="Gonzalez J."/>
            <person name="Henrissat B."/>
            <person name="Kuo A."/>
            <person name="Liang C."/>
            <person name="Lipzen A."/>
            <person name="Lutzoni F."/>
            <person name="Magnuson J."/>
            <person name="Mondo S."/>
            <person name="Nolan M."/>
            <person name="Ohm R."/>
            <person name="Pangilinan J."/>
            <person name="Park H.-J."/>
            <person name="Ramirez L."/>
            <person name="Alfaro M."/>
            <person name="Sun H."/>
            <person name="Tritt A."/>
            <person name="Yoshinaga Y."/>
            <person name="Zwiers L.-H."/>
            <person name="Turgeon B."/>
            <person name="Goodwin S."/>
            <person name="Spatafora J."/>
            <person name="Crous P."/>
            <person name="Grigoriev I."/>
        </authorList>
    </citation>
    <scope>NUCLEOTIDE SEQUENCE</scope>
    <source>
        <strain evidence="2">CBS 473.64</strain>
    </source>
</reference>
<feature type="region of interest" description="Disordered" evidence="1">
    <location>
        <begin position="42"/>
        <end position="120"/>
    </location>
</feature>
<feature type="region of interest" description="Disordered" evidence="1">
    <location>
        <begin position="133"/>
        <end position="183"/>
    </location>
</feature>
<feature type="region of interest" description="Disordered" evidence="1">
    <location>
        <begin position="201"/>
        <end position="250"/>
    </location>
</feature>
<dbReference type="EMBL" id="MU006791">
    <property type="protein sequence ID" value="KAF2638168.1"/>
    <property type="molecule type" value="Genomic_DNA"/>
</dbReference>
<proteinExistence type="predicted"/>
<dbReference type="Proteomes" id="UP000799753">
    <property type="component" value="Unassembled WGS sequence"/>
</dbReference>
<organism evidence="2 3">
    <name type="scientific">Massarina eburnea CBS 473.64</name>
    <dbReference type="NCBI Taxonomy" id="1395130"/>
    <lineage>
        <taxon>Eukaryota</taxon>
        <taxon>Fungi</taxon>
        <taxon>Dikarya</taxon>
        <taxon>Ascomycota</taxon>
        <taxon>Pezizomycotina</taxon>
        <taxon>Dothideomycetes</taxon>
        <taxon>Pleosporomycetidae</taxon>
        <taxon>Pleosporales</taxon>
        <taxon>Massarineae</taxon>
        <taxon>Massarinaceae</taxon>
        <taxon>Massarina</taxon>
    </lineage>
</organism>
<dbReference type="AlphaFoldDB" id="A0A6A6RV91"/>
<sequence length="250" mass="28308">MESTHLNHDLPSTLSPLTTTLISHSHIQYSKLQAKAEVEATCDTDTSGNLSQSSPSLTKAESQASKLKAPDESRSRVETSTPSAYMPTISDEDELQTPKANVRVGMPSIKRQRESENESILCDPESVFGKLSLSEAPAVPDRQEANPRGRDRKQRKRVKRSRSASPAASTDSDTDNDIQENFRAKASEEFKQWWEERVRQDACVRRDEERRNSKALDAVREQNDQFRTLAEKERYKGSRRTARNRQLSES</sequence>
<name>A0A6A6RV91_9PLEO</name>
<feature type="compositionally biased region" description="Basic and acidic residues" evidence="1">
    <location>
        <begin position="201"/>
        <end position="236"/>
    </location>
</feature>
<evidence type="ECO:0000313" key="2">
    <source>
        <dbReference type="EMBL" id="KAF2638168.1"/>
    </source>
</evidence>
<protein>
    <submittedName>
        <fullName evidence="2">Uncharacterized protein</fullName>
    </submittedName>
</protein>
<evidence type="ECO:0000313" key="3">
    <source>
        <dbReference type="Proteomes" id="UP000799753"/>
    </source>
</evidence>
<evidence type="ECO:0000256" key="1">
    <source>
        <dbReference type="SAM" id="MobiDB-lite"/>
    </source>
</evidence>